<evidence type="ECO:0000256" key="1">
    <source>
        <dbReference type="SAM" id="Phobius"/>
    </source>
</evidence>
<feature type="transmembrane region" description="Helical" evidence="1">
    <location>
        <begin position="206"/>
        <end position="225"/>
    </location>
</feature>
<organism evidence="2 3">
    <name type="scientific">Hucho hucho</name>
    <name type="common">huchen</name>
    <dbReference type="NCBI Taxonomy" id="62062"/>
    <lineage>
        <taxon>Eukaryota</taxon>
        <taxon>Metazoa</taxon>
        <taxon>Chordata</taxon>
        <taxon>Craniata</taxon>
        <taxon>Vertebrata</taxon>
        <taxon>Euteleostomi</taxon>
        <taxon>Actinopterygii</taxon>
        <taxon>Neopterygii</taxon>
        <taxon>Teleostei</taxon>
        <taxon>Protacanthopterygii</taxon>
        <taxon>Salmoniformes</taxon>
        <taxon>Salmonidae</taxon>
        <taxon>Salmoninae</taxon>
        <taxon>Hucho</taxon>
    </lineage>
</organism>
<dbReference type="GeneTree" id="ENSGT00390000007230"/>
<feature type="transmembrane region" description="Helical" evidence="1">
    <location>
        <begin position="330"/>
        <end position="351"/>
    </location>
</feature>
<evidence type="ECO:0000313" key="2">
    <source>
        <dbReference type="Ensembl" id="ENSHHUP00000067793.1"/>
    </source>
</evidence>
<keyword evidence="3" id="KW-1185">Reference proteome</keyword>
<reference evidence="2" key="2">
    <citation type="submission" date="2025-08" db="UniProtKB">
        <authorList>
            <consortium name="Ensembl"/>
        </authorList>
    </citation>
    <scope>IDENTIFICATION</scope>
</reference>
<proteinExistence type="predicted"/>
<accession>A0A4W5Q044</accession>
<dbReference type="STRING" id="62062.ENSHHUP00000067793"/>
<evidence type="ECO:0000313" key="3">
    <source>
        <dbReference type="Proteomes" id="UP000314982"/>
    </source>
</evidence>
<feature type="transmembrane region" description="Helical" evidence="1">
    <location>
        <begin position="297"/>
        <end position="318"/>
    </location>
</feature>
<keyword evidence="1" id="KW-0812">Transmembrane</keyword>
<reference evidence="2" key="3">
    <citation type="submission" date="2025-09" db="UniProtKB">
        <authorList>
            <consortium name="Ensembl"/>
        </authorList>
    </citation>
    <scope>IDENTIFICATION</scope>
</reference>
<reference evidence="3" key="1">
    <citation type="submission" date="2018-06" db="EMBL/GenBank/DDBJ databases">
        <title>Genome assembly of Danube salmon.</title>
        <authorList>
            <person name="Macqueen D.J."/>
            <person name="Gundappa M.K."/>
        </authorList>
    </citation>
    <scope>NUCLEOTIDE SEQUENCE [LARGE SCALE GENOMIC DNA]</scope>
</reference>
<keyword evidence="1" id="KW-0472">Membrane</keyword>
<dbReference type="Proteomes" id="UP000314982">
    <property type="component" value="Unassembled WGS sequence"/>
</dbReference>
<sequence>MAGTSHPGFLIGHDRRCWCRSCFFPPLFTWVFWEMTGTVSVCVSVPCVQHVLKRFLWCAYWVGLGNLSSVGLGTGMHTFLLYLGPHIALVILAAYECSSVDFPEPPYPETIISAVQISASVVGVCVVHGELCNVAVPFSRMAFSRVCACVRVCVCVCVRVCAHGHQELLSGADPDDKDYEEFGELLEQAETPQDLATKAKLAVQKMVQRVGFFGILACASVTMLIRKAIVKMHIQKLFVIITFSRHIGEQMVSLIGAVPVLGASLQKPFREYLEAQRAKMHHRTGEGTPAVSTPMNWLLWVFEVMVCFFVCSIVNSTAQSYAKHQQQQKFYLTKVIYYIVARGLIIFSQLIY</sequence>
<protein>
    <submittedName>
        <fullName evidence="2">Vacuole membrane protein 1</fullName>
    </submittedName>
</protein>
<keyword evidence="1" id="KW-1133">Transmembrane helix</keyword>
<name>A0A4W5Q044_9TELE</name>
<dbReference type="AlphaFoldDB" id="A0A4W5Q044"/>
<dbReference type="Ensembl" id="ENSHHUT00000070072.1">
    <property type="protein sequence ID" value="ENSHHUP00000067793.1"/>
    <property type="gene ID" value="ENSHHUG00000039958.1"/>
</dbReference>